<reference evidence="2" key="1">
    <citation type="submission" date="2021-06" db="EMBL/GenBank/DDBJ databases">
        <authorList>
            <person name="Hodson N. C."/>
            <person name="Mongue J. A."/>
            <person name="Jaron S. K."/>
        </authorList>
    </citation>
    <scope>NUCLEOTIDE SEQUENCE</scope>
</reference>
<accession>A0A8J2NLD0</accession>
<name>A0A8J2NLD0_9HEXA</name>
<comment type="caution">
    <text evidence="2">The sequence shown here is derived from an EMBL/GenBank/DDBJ whole genome shotgun (WGS) entry which is preliminary data.</text>
</comment>
<dbReference type="Proteomes" id="UP000708208">
    <property type="component" value="Unassembled WGS sequence"/>
</dbReference>
<dbReference type="InterPro" id="IPR049945">
    <property type="entry name" value="AAA_22"/>
</dbReference>
<feature type="domain" description="ORC1/DEAH AAA+ ATPase" evidence="1">
    <location>
        <begin position="31"/>
        <end position="116"/>
    </location>
</feature>
<proteinExistence type="predicted"/>
<dbReference type="Pfam" id="PF13401">
    <property type="entry name" value="AAA_22"/>
    <property type="match status" value="1"/>
</dbReference>
<gene>
    <name evidence="2" type="ORF">AFUS01_LOCUS6807</name>
</gene>
<organism evidence="2 3">
    <name type="scientific">Allacma fusca</name>
    <dbReference type="NCBI Taxonomy" id="39272"/>
    <lineage>
        <taxon>Eukaryota</taxon>
        <taxon>Metazoa</taxon>
        <taxon>Ecdysozoa</taxon>
        <taxon>Arthropoda</taxon>
        <taxon>Hexapoda</taxon>
        <taxon>Collembola</taxon>
        <taxon>Symphypleona</taxon>
        <taxon>Sminthuridae</taxon>
        <taxon>Allacma</taxon>
    </lineage>
</organism>
<dbReference type="OrthoDB" id="8123811at2759"/>
<evidence type="ECO:0000313" key="2">
    <source>
        <dbReference type="EMBL" id="CAG7717346.1"/>
    </source>
</evidence>
<sequence>MDIFTQSQPCIGRQKVLNRLNRILNAKNRPFHKRVTVLTGLGGIGKTFVVNRYLEKYPQTPAVLIRADTYTTLATDFRQLALKFGIYNANMKECVHEFYKFVSEKEKQLLIIFDNALPSSFSNDNVSSSEDSLEGIQAFLPTRELVRTLNFFPNILITSRIRSWSYGGKALRLLQLKQLTQAERENYLWTHLSPKSLNFEDKSSKDAIHKLAKSFGGYPLTIILSAAYLENVLMSSEYQSKNNVIIFKFLKKLKEHLSRLDKCSEVSYSKLNEKKERYDDILSFIWRASLSAISLHENGKGVQFYMATISVFYPFENWFRFTVPTDKLETFKLLEKFALVPPTRKTTPVNYVFARVTVNSKHLSKQLVRFMQSDVLDHPEHVFINNHPITWMFLDFCWQLHSGLKNLGWPGMGFRISNLFLLNLLVNTTDRDRWLDQSEVIKSIAHVVIKDLSDHEERLSSRERNLHEIDISVRKIVSIIWDIICGKNESVTDGQGTSLELEAENNLSKCLEIMMDHKDVTLIQVFGAKVVHALYVETSIQYSKEVLTKLSNWVTKVLIISANKFDSYYRFPSDKFARIHRIAFKLTEESEEHVPLQTLFSLYFQQLDQEMNDDSPFAYRYWQLLCGYVKEKKLFWNFPILSRSFRFEKSESAEKETIYRFVTANEASDISSYDDLADVDDVLSKVNIFNDEFDLQNLSNQTKRVQFLEAGGLLMLIKGLGLCVDRKKFAHLMKICEITQELCRCEVSRRRLQKSEDFLLTLENALICTQFEHASLIERSVLVVLVSTAYAISLATEGKDRVTSNENSVDSLYANVLRVSYNQILKTEKSCPHATLLYITSNETKYT</sequence>
<evidence type="ECO:0000313" key="3">
    <source>
        <dbReference type="Proteomes" id="UP000708208"/>
    </source>
</evidence>
<protein>
    <recommendedName>
        <fullName evidence="1">ORC1/DEAH AAA+ ATPase domain-containing protein</fullName>
    </recommendedName>
</protein>
<dbReference type="AlphaFoldDB" id="A0A8J2NLD0"/>
<evidence type="ECO:0000259" key="1">
    <source>
        <dbReference type="Pfam" id="PF13401"/>
    </source>
</evidence>
<dbReference type="EMBL" id="CAJVCH010045090">
    <property type="protein sequence ID" value="CAG7717346.1"/>
    <property type="molecule type" value="Genomic_DNA"/>
</dbReference>
<keyword evidence="3" id="KW-1185">Reference proteome</keyword>
<dbReference type="GO" id="GO:0016887">
    <property type="term" value="F:ATP hydrolysis activity"/>
    <property type="evidence" value="ECO:0007669"/>
    <property type="project" value="InterPro"/>
</dbReference>